<evidence type="ECO:0000313" key="3">
    <source>
        <dbReference type="Proteomes" id="UP000197418"/>
    </source>
</evidence>
<dbReference type="Gene3D" id="3.10.310.70">
    <property type="match status" value="1"/>
</dbReference>
<dbReference type="PANTHER" id="PTHR22642:SF2">
    <property type="entry name" value="PROTEIN LONG AFTER FAR-RED 3"/>
    <property type="match status" value="1"/>
</dbReference>
<accession>A0A218PA19</accession>
<dbReference type="PANTHER" id="PTHR22642">
    <property type="entry name" value="IMIDAZOLONEPROPIONASE"/>
    <property type="match status" value="1"/>
</dbReference>
<dbReference type="EMBL" id="CP015102">
    <property type="protein sequence ID" value="ASJ07646.1"/>
    <property type="molecule type" value="Genomic_DNA"/>
</dbReference>
<keyword evidence="2" id="KW-0378">Hydrolase</keyword>
<dbReference type="Gene3D" id="2.30.40.10">
    <property type="entry name" value="Urease, subunit C, domain 1"/>
    <property type="match status" value="1"/>
</dbReference>
<sequence>MLMVVLVKAFVNGRIYVSFKPLKTVDAILVASGRIVYAGSSEMAIKIARELGGEVVDLEGRVVLPGFIDSHLHLEELGMYLETLDLRGVGSIAELKERVRSYAEIAKTSWILGHGWDQELFEENRWPMRWDIDEVVDDRPVMLSRVCLHAAVLNTEAMELAGLLDSELPGVMRDENGEVTGVVKEEAFELAREKFKETLTLEDYEHFVKMAVDYAASLGITAVGTVSVEEKTLKAISNLEERGELKIRVFAYIDPGKREVKGNGMFGNLDVLDSLKKLGIRRGFGRGKLRINGIKVLADGSLGARTAWLSEPYSDAPTQGYANISRELLEKIVRGAHEAGLQMAVHGIGDATIDMILDVYSSLDDPGKLRHRIEHASILRPDQIERMARLGVVGAVQPHFVVTDWWAVRRVGKERAGWVYPFRSMLDAGIVLGFGTDSPIEPTNPWETVYAAVTRGKYEGAEPYEYTKNEALSLEEALHAYTYGSAYILGAEDELGTLEEGKFADFVVVDKDPFGMDERKLREVKVLETYVGGEKV</sequence>
<dbReference type="InterPro" id="IPR033932">
    <property type="entry name" value="YtcJ-like"/>
</dbReference>
<evidence type="ECO:0000313" key="2">
    <source>
        <dbReference type="EMBL" id="ASJ07646.1"/>
    </source>
</evidence>
<dbReference type="KEGG" id="tpaf:A3L08_04445"/>
<name>A0A218PA19_9EURY</name>
<keyword evidence="3" id="KW-1185">Reference proteome</keyword>
<dbReference type="Proteomes" id="UP000197418">
    <property type="component" value="Chromosome"/>
</dbReference>
<gene>
    <name evidence="2" type="ORF">A3L08_04445</name>
</gene>
<dbReference type="Pfam" id="PF07969">
    <property type="entry name" value="Amidohydro_3"/>
    <property type="match status" value="1"/>
</dbReference>
<protein>
    <submittedName>
        <fullName evidence="2">Amidohydrolase</fullName>
    </submittedName>
</protein>
<dbReference type="SUPFAM" id="SSF51556">
    <property type="entry name" value="Metallo-dependent hydrolases"/>
    <property type="match status" value="1"/>
</dbReference>
<organism evidence="2 3">
    <name type="scientific">Thermococcus pacificus</name>
    <dbReference type="NCBI Taxonomy" id="71998"/>
    <lineage>
        <taxon>Archaea</taxon>
        <taxon>Methanobacteriati</taxon>
        <taxon>Methanobacteriota</taxon>
        <taxon>Thermococci</taxon>
        <taxon>Thermococcales</taxon>
        <taxon>Thermococcaceae</taxon>
        <taxon>Thermococcus</taxon>
    </lineage>
</organism>
<dbReference type="AlphaFoldDB" id="A0A218PA19"/>
<dbReference type="CDD" id="cd01300">
    <property type="entry name" value="YtcJ_like"/>
    <property type="match status" value="1"/>
</dbReference>
<dbReference type="InterPro" id="IPR013108">
    <property type="entry name" value="Amidohydro_3"/>
</dbReference>
<dbReference type="InterPro" id="IPR011059">
    <property type="entry name" value="Metal-dep_hydrolase_composite"/>
</dbReference>
<dbReference type="SUPFAM" id="SSF51338">
    <property type="entry name" value="Composite domain of metallo-dependent hydrolases"/>
    <property type="match status" value="1"/>
</dbReference>
<reference evidence="2 3" key="1">
    <citation type="submission" date="2016-04" db="EMBL/GenBank/DDBJ databases">
        <title>Complete genome sequence of Thermococcus pacificus type strain P4.</title>
        <authorList>
            <person name="Oger P.M."/>
        </authorList>
    </citation>
    <scope>NUCLEOTIDE SEQUENCE [LARGE SCALE GENOMIC DNA]</scope>
    <source>
        <strain evidence="2 3">P-4</strain>
    </source>
</reference>
<dbReference type="InterPro" id="IPR032466">
    <property type="entry name" value="Metal_Hydrolase"/>
</dbReference>
<proteinExistence type="predicted"/>
<dbReference type="Gene3D" id="3.20.20.140">
    <property type="entry name" value="Metal-dependent hydrolases"/>
    <property type="match status" value="1"/>
</dbReference>
<dbReference type="GO" id="GO:0016810">
    <property type="term" value="F:hydrolase activity, acting on carbon-nitrogen (but not peptide) bonds"/>
    <property type="evidence" value="ECO:0007669"/>
    <property type="project" value="InterPro"/>
</dbReference>
<feature type="domain" description="Amidohydrolase 3" evidence="1">
    <location>
        <begin position="54"/>
        <end position="535"/>
    </location>
</feature>
<evidence type="ECO:0000259" key="1">
    <source>
        <dbReference type="Pfam" id="PF07969"/>
    </source>
</evidence>